<dbReference type="EMBL" id="PGTB01000048">
    <property type="protein sequence ID" value="PJE36309.1"/>
    <property type="molecule type" value="Genomic_DNA"/>
</dbReference>
<evidence type="ECO:0000313" key="3">
    <source>
        <dbReference type="Proteomes" id="UP000231553"/>
    </source>
</evidence>
<organism evidence="2 3">
    <name type="scientific">Pseudooceanicola lipolyticus</name>
    <dbReference type="NCBI Taxonomy" id="2029104"/>
    <lineage>
        <taxon>Bacteria</taxon>
        <taxon>Pseudomonadati</taxon>
        <taxon>Pseudomonadota</taxon>
        <taxon>Alphaproteobacteria</taxon>
        <taxon>Rhodobacterales</taxon>
        <taxon>Paracoccaceae</taxon>
        <taxon>Pseudooceanicola</taxon>
    </lineage>
</organism>
<comment type="caution">
    <text evidence="2">The sequence shown here is derived from an EMBL/GenBank/DDBJ whole genome shotgun (WGS) entry which is preliminary data.</text>
</comment>
<proteinExistence type="predicted"/>
<dbReference type="RefSeq" id="WP_205964951.1">
    <property type="nucleotide sequence ID" value="NZ_PGTB01000048.1"/>
</dbReference>
<dbReference type="Proteomes" id="UP000231553">
    <property type="component" value="Unassembled WGS sequence"/>
</dbReference>
<name>A0A2M8J0L3_9RHOB</name>
<evidence type="ECO:0000313" key="2">
    <source>
        <dbReference type="EMBL" id="PJE36309.1"/>
    </source>
</evidence>
<accession>A0A2M8J0L3</accession>
<evidence type="ECO:0000259" key="1">
    <source>
        <dbReference type="Pfam" id="PF07940"/>
    </source>
</evidence>
<dbReference type="GO" id="GO:0016829">
    <property type="term" value="F:lyase activity"/>
    <property type="evidence" value="ECO:0007669"/>
    <property type="project" value="InterPro"/>
</dbReference>
<dbReference type="Gene3D" id="2.70.98.70">
    <property type="match status" value="1"/>
</dbReference>
<feature type="non-terminal residue" evidence="2">
    <location>
        <position position="1"/>
    </location>
</feature>
<dbReference type="Pfam" id="PF07940">
    <property type="entry name" value="Hepar_II_III_C"/>
    <property type="match status" value="1"/>
</dbReference>
<sequence>LFFSAAYMAASQVKPRRSQGLAMGFARLSARRTSVIIDASPPPSGPASYNAHASTLAFELTSGRRPLIVNCGSGVSFGQEWRRAGRATPSHSTLSLEGYSSGRLAPIGPAPDTPEALTDAASHVPVELSEMTDGIRFQGGHDGYVRNFGLTHARTLDLTFDGRGMAVEDMLLAMETAAKRRFDKAMDAVKLAGIGFAIRLHLHSDVDATLDLGGAAVSMALKSGEIWVFRHDGVFDLALEPSVYLEKGRLKPRPSQQIVLSGRAMDYATRIRWSLSKAHETADAVRDLNRDESPFED</sequence>
<protein>
    <submittedName>
        <fullName evidence="2">Heparinase</fullName>
    </submittedName>
</protein>
<reference evidence="2 3" key="1">
    <citation type="journal article" date="2018" name="Int. J. Syst. Evol. Microbiol.">
        <title>Pseudooceanicola lipolyticus sp. nov., a marine alphaproteobacterium, reclassification of Oceanicola flagellatus as Pseudooceanicola flagellatus comb. nov. and emended description of the genus Pseudooceanicola.</title>
        <authorList>
            <person name="Huang M.-M."/>
            <person name="Guo L.-L."/>
            <person name="Wu Y.-H."/>
            <person name="Lai Q.-L."/>
            <person name="Shao Z.-Z."/>
            <person name="Wang C.-S."/>
            <person name="Wu M."/>
            <person name="Xu X.-W."/>
        </authorList>
    </citation>
    <scope>NUCLEOTIDE SEQUENCE [LARGE SCALE GENOMIC DNA]</scope>
    <source>
        <strain evidence="2 3">157</strain>
    </source>
</reference>
<gene>
    <name evidence="2" type="ORF">CVM52_12830</name>
</gene>
<keyword evidence="3" id="KW-1185">Reference proteome</keyword>
<dbReference type="InterPro" id="IPR012480">
    <property type="entry name" value="Hepar_II_III_C"/>
</dbReference>
<dbReference type="AlphaFoldDB" id="A0A2M8J0L3"/>
<feature type="domain" description="Heparinase II/III-like C-terminal" evidence="1">
    <location>
        <begin position="15"/>
        <end position="274"/>
    </location>
</feature>